<dbReference type="HAMAP" id="MF_01914">
    <property type="entry name" value="LPS_assembly_LptA"/>
    <property type="match status" value="1"/>
</dbReference>
<feature type="domain" description="SH3b" evidence="7">
    <location>
        <begin position="215"/>
        <end position="267"/>
    </location>
</feature>
<dbReference type="GO" id="GO:0015920">
    <property type="term" value="P:lipopolysaccharide transport"/>
    <property type="evidence" value="ECO:0007669"/>
    <property type="project" value="UniProtKB-UniRule"/>
</dbReference>
<comment type="subcellular location">
    <subcellularLocation>
        <location evidence="4">Periplasm</location>
    </subcellularLocation>
</comment>
<evidence type="ECO:0000256" key="3">
    <source>
        <dbReference type="ARBA" id="ARBA00022764"/>
    </source>
</evidence>
<keyword evidence="3 4" id="KW-0574">Periplasm</keyword>
<dbReference type="InterPro" id="IPR005653">
    <property type="entry name" value="OstA-like_N"/>
</dbReference>
<dbReference type="NCBIfam" id="TIGR03002">
    <property type="entry name" value="outer_YhbN_LptA"/>
    <property type="match status" value="1"/>
</dbReference>
<feature type="compositionally biased region" description="Basic and acidic residues" evidence="5">
    <location>
        <begin position="150"/>
        <end position="161"/>
    </location>
</feature>
<comment type="similarity">
    <text evidence="4">Belongs to the LptA family.</text>
</comment>
<dbReference type="Proteomes" id="UP000294325">
    <property type="component" value="Chromosome"/>
</dbReference>
<dbReference type="GO" id="GO:0017089">
    <property type="term" value="F:glycolipid transfer activity"/>
    <property type="evidence" value="ECO:0007669"/>
    <property type="project" value="TreeGrafter"/>
</dbReference>
<dbReference type="InterPro" id="IPR003646">
    <property type="entry name" value="SH3-like_bac-type"/>
</dbReference>
<dbReference type="InterPro" id="IPR014340">
    <property type="entry name" value="LptA"/>
</dbReference>
<gene>
    <name evidence="4 8" type="primary">lptA</name>
    <name evidence="8" type="ORF">E3U44_06115</name>
</gene>
<dbReference type="AlphaFoldDB" id="A0A4V1AVS2"/>
<name>A0A4V1AVS2_9GAMM</name>
<comment type="function">
    <text evidence="4">Involved in the assembly of lipopolysaccharide (LPS). Required for the translocation of LPS from the inner membrane to the outer membrane. May form a bridge between the inner membrane and the outer membrane, via interactions with LptC and LptD, thereby facilitating LPS transfer across the periplasm.</text>
</comment>
<dbReference type="EMBL" id="CP038033">
    <property type="protein sequence ID" value="QBQ54125.1"/>
    <property type="molecule type" value="Genomic_DNA"/>
</dbReference>
<feature type="domain" description="Organic solvent tolerance-like N-terminal" evidence="6">
    <location>
        <begin position="36"/>
        <end position="146"/>
    </location>
</feature>
<evidence type="ECO:0000259" key="6">
    <source>
        <dbReference type="Pfam" id="PF03968"/>
    </source>
</evidence>
<dbReference type="Gene3D" id="2.60.450.10">
    <property type="entry name" value="Lipopolysaccharide (LPS) transport protein A like domain"/>
    <property type="match status" value="1"/>
</dbReference>
<evidence type="ECO:0000259" key="7">
    <source>
        <dbReference type="Pfam" id="PF08239"/>
    </source>
</evidence>
<sequence length="275" mass="31310">MSRHLGLKFTALWLIFAGVEDKTAWALSSDKEQPIHIEADRGELDDRKHIAVYRGNVHLTQGTLRIDSDILTIYYTPEKKLEKAIAEGQPVWYRQRPDNSDEDIRAKALRMEYHANTATIYLLRKAHVWQSANEFTGDRIVYETEHDIVRGEGSKTGDGRVHVTIRPDNSNTPGSEPTPENSTPIPAEPEPPENQEGDNQELNPELTHGRTTTWLNLRTGPDTDYSKTALLPPRTPITILERQEEWLHISTLAKGESIEGWVHADFIRLLDGHRE</sequence>
<reference evidence="8 9" key="1">
    <citation type="submission" date="2019-03" db="EMBL/GenBank/DDBJ databases">
        <title>The genome sequence of Nitrosococcus wardiae strain D1FHST reveals the archetypal metabolic capacity of ammonia-oxidizing Gammaproteobacteria.</title>
        <authorList>
            <person name="Wang L."/>
            <person name="Lim C.K."/>
            <person name="Hanson T.E."/>
            <person name="Dang H."/>
            <person name="Klotz M.G."/>
        </authorList>
    </citation>
    <scope>NUCLEOTIDE SEQUENCE [LARGE SCALE GENOMIC DNA]</scope>
    <source>
        <strain evidence="8 9">D1FHS</strain>
    </source>
</reference>
<keyword evidence="1 4" id="KW-0813">Transport</keyword>
<dbReference type="Gene3D" id="2.30.30.40">
    <property type="entry name" value="SH3 Domains"/>
    <property type="match status" value="1"/>
</dbReference>
<dbReference type="RefSeq" id="WP_134357182.1">
    <property type="nucleotide sequence ID" value="NZ_CP038033.1"/>
</dbReference>
<feature type="compositionally biased region" description="Polar residues" evidence="5">
    <location>
        <begin position="167"/>
        <end position="184"/>
    </location>
</feature>
<keyword evidence="2" id="KW-0732">Signal</keyword>
<evidence type="ECO:0000313" key="9">
    <source>
        <dbReference type="Proteomes" id="UP000294325"/>
    </source>
</evidence>
<dbReference type="OrthoDB" id="9795964at2"/>
<dbReference type="PANTHER" id="PTHR36504:SF1">
    <property type="entry name" value="LIPOPOLYSACCHARIDE EXPORT SYSTEM PROTEIN LPTA"/>
    <property type="match status" value="1"/>
</dbReference>
<evidence type="ECO:0000256" key="2">
    <source>
        <dbReference type="ARBA" id="ARBA00022729"/>
    </source>
</evidence>
<evidence type="ECO:0000256" key="4">
    <source>
        <dbReference type="HAMAP-Rule" id="MF_01914"/>
    </source>
</evidence>
<dbReference type="InterPro" id="IPR052037">
    <property type="entry name" value="LPS_export_LptA"/>
</dbReference>
<dbReference type="GO" id="GO:0001530">
    <property type="term" value="F:lipopolysaccharide binding"/>
    <property type="evidence" value="ECO:0007669"/>
    <property type="project" value="InterPro"/>
</dbReference>
<comment type="subunit">
    <text evidence="4">Component of the lipopolysaccharide transport and assembly complex.</text>
</comment>
<dbReference type="KEGG" id="nwr:E3U44_06115"/>
<feature type="compositionally biased region" description="Acidic residues" evidence="5">
    <location>
        <begin position="190"/>
        <end position="199"/>
    </location>
</feature>
<evidence type="ECO:0000256" key="1">
    <source>
        <dbReference type="ARBA" id="ARBA00022448"/>
    </source>
</evidence>
<dbReference type="Pfam" id="PF03968">
    <property type="entry name" value="LptD_N"/>
    <property type="match status" value="1"/>
</dbReference>
<evidence type="ECO:0000256" key="5">
    <source>
        <dbReference type="SAM" id="MobiDB-lite"/>
    </source>
</evidence>
<dbReference type="GO" id="GO:0030288">
    <property type="term" value="C:outer membrane-bounded periplasmic space"/>
    <property type="evidence" value="ECO:0007669"/>
    <property type="project" value="TreeGrafter"/>
</dbReference>
<dbReference type="GO" id="GO:0009279">
    <property type="term" value="C:cell outer membrane"/>
    <property type="evidence" value="ECO:0007669"/>
    <property type="project" value="TreeGrafter"/>
</dbReference>
<dbReference type="Pfam" id="PF08239">
    <property type="entry name" value="SH3_3"/>
    <property type="match status" value="1"/>
</dbReference>
<proteinExistence type="inferred from homology"/>
<feature type="region of interest" description="Disordered" evidence="5">
    <location>
        <begin position="150"/>
        <end position="229"/>
    </location>
</feature>
<dbReference type="PANTHER" id="PTHR36504">
    <property type="entry name" value="LIPOPOLYSACCHARIDE EXPORT SYSTEM PROTEIN LPTA"/>
    <property type="match status" value="1"/>
</dbReference>
<keyword evidence="9" id="KW-1185">Reference proteome</keyword>
<protein>
    <recommendedName>
        <fullName evidence="4">Lipopolysaccharide export system protein LptA</fullName>
    </recommendedName>
</protein>
<organism evidence="8 9">
    <name type="scientific">Nitrosococcus wardiae</name>
    <dbReference type="NCBI Taxonomy" id="1814290"/>
    <lineage>
        <taxon>Bacteria</taxon>
        <taxon>Pseudomonadati</taxon>
        <taxon>Pseudomonadota</taxon>
        <taxon>Gammaproteobacteria</taxon>
        <taxon>Chromatiales</taxon>
        <taxon>Chromatiaceae</taxon>
        <taxon>Nitrosococcus</taxon>
    </lineage>
</organism>
<dbReference type="GO" id="GO:0043165">
    <property type="term" value="P:Gram-negative-bacterium-type cell outer membrane assembly"/>
    <property type="evidence" value="ECO:0007669"/>
    <property type="project" value="UniProtKB-UniRule"/>
</dbReference>
<accession>A0A4V1AVS2</accession>
<evidence type="ECO:0000313" key="8">
    <source>
        <dbReference type="EMBL" id="QBQ54125.1"/>
    </source>
</evidence>